<keyword evidence="2" id="KW-0472">Membrane</keyword>
<dbReference type="PANTHER" id="PTHR36819">
    <property type="entry name" value="REGULATOR OF PHOSPHOLIPASE D SRF1"/>
    <property type="match status" value="1"/>
</dbReference>
<feature type="transmembrane region" description="Helical" evidence="2">
    <location>
        <begin position="311"/>
        <end position="332"/>
    </location>
</feature>
<dbReference type="GO" id="GO:0071944">
    <property type="term" value="C:cell periphery"/>
    <property type="evidence" value="ECO:0007669"/>
    <property type="project" value="TreeGrafter"/>
</dbReference>
<organism evidence="3 4">
    <name type="scientific">Phakopsora pachyrhizi</name>
    <name type="common">Asian soybean rust disease fungus</name>
    <dbReference type="NCBI Taxonomy" id="170000"/>
    <lineage>
        <taxon>Eukaryota</taxon>
        <taxon>Fungi</taxon>
        <taxon>Dikarya</taxon>
        <taxon>Basidiomycota</taxon>
        <taxon>Pucciniomycotina</taxon>
        <taxon>Pucciniomycetes</taxon>
        <taxon>Pucciniales</taxon>
        <taxon>Phakopsoraceae</taxon>
        <taxon>Phakopsora</taxon>
    </lineage>
</organism>
<comment type="caution">
    <text evidence="3">The sequence shown here is derived from an EMBL/GenBank/DDBJ whole genome shotgun (WGS) entry which is preliminary data.</text>
</comment>
<gene>
    <name evidence="3" type="ORF">PPACK8108_LOCUS19318</name>
</gene>
<dbReference type="EMBL" id="CALTRL010005690">
    <property type="protein sequence ID" value="CAH7684881.1"/>
    <property type="molecule type" value="Genomic_DNA"/>
</dbReference>
<reference evidence="3" key="1">
    <citation type="submission" date="2022-06" db="EMBL/GenBank/DDBJ databases">
        <authorList>
            <consortium name="SYNGENTA / RWTH Aachen University"/>
        </authorList>
    </citation>
    <scope>NUCLEOTIDE SEQUENCE</scope>
</reference>
<dbReference type="AlphaFoldDB" id="A0AAV0BFR2"/>
<proteinExistence type="predicted"/>
<accession>A0AAV0BFR2</accession>
<dbReference type="InterPro" id="IPR037737">
    <property type="entry name" value="Srf1"/>
</dbReference>
<keyword evidence="2" id="KW-1133">Transmembrane helix</keyword>
<sequence length="472" mass="53432">MPSSIGKKRASNHISEELQRNEDNDNFDEGNERGNVIVEEDDDLVNRGLDRHHNNQNRTPDDRWWQFTLPTKYRKKVEEYISRTGHGIGGQQEHLFNNGNVSNDAESIYPQHQPFDMTEIEADRRRIIDLLKSNSAPLLAPYPALDPNQTSPYLPHSESSPYSWRNSLNNEDNSLATAFNNTSSDFPLSAFSRKMSLTYAQQQQLLKSTSATINSDTQSLNPINLRSFTFTTNEQNQKGLLQDHHQFNSNSNSNAKGRNGRKGLNGLAYLLLHHPMAPLICRLFNFCFTIACLGICLRIRGLEKVLNQEKILGNSTIFIIIVTPFNMVHNMFAIYCEYFGAPIGIWSVSWKMFHTLSELVFISIWSAALAVGLDDELTSRLRCTVGGLSLSSSRAENRFISASNNISENSSEGLFGNVDRERGNKLCSLQGGLVGMIFCGLMIHTLVLIVSLFRIFNKVSLYFFFFLYIFSK</sequence>
<dbReference type="GO" id="GO:0000324">
    <property type="term" value="C:fungal-type vacuole"/>
    <property type="evidence" value="ECO:0007669"/>
    <property type="project" value="TreeGrafter"/>
</dbReference>
<feature type="transmembrane region" description="Helical" evidence="2">
    <location>
        <begin position="283"/>
        <end position="299"/>
    </location>
</feature>
<feature type="compositionally biased region" description="Basic residues" evidence="1">
    <location>
        <begin position="1"/>
        <end position="11"/>
    </location>
</feature>
<dbReference type="Proteomes" id="UP001153365">
    <property type="component" value="Unassembled WGS sequence"/>
</dbReference>
<name>A0AAV0BFR2_PHAPC</name>
<evidence type="ECO:0000256" key="1">
    <source>
        <dbReference type="SAM" id="MobiDB-lite"/>
    </source>
</evidence>
<feature type="transmembrane region" description="Helical" evidence="2">
    <location>
        <begin position="352"/>
        <end position="373"/>
    </location>
</feature>
<feature type="region of interest" description="Disordered" evidence="1">
    <location>
        <begin position="1"/>
        <end position="32"/>
    </location>
</feature>
<evidence type="ECO:0000256" key="2">
    <source>
        <dbReference type="SAM" id="Phobius"/>
    </source>
</evidence>
<evidence type="ECO:0000313" key="3">
    <source>
        <dbReference type="EMBL" id="CAH7684881.1"/>
    </source>
</evidence>
<feature type="transmembrane region" description="Helical" evidence="2">
    <location>
        <begin position="429"/>
        <end position="449"/>
    </location>
</feature>
<evidence type="ECO:0000313" key="4">
    <source>
        <dbReference type="Proteomes" id="UP001153365"/>
    </source>
</evidence>
<keyword evidence="4" id="KW-1185">Reference proteome</keyword>
<dbReference type="PANTHER" id="PTHR36819:SF1">
    <property type="entry name" value="REGULATOR OF PHOSPHOLIPASE D SRF1"/>
    <property type="match status" value="1"/>
</dbReference>
<protein>
    <submittedName>
        <fullName evidence="3">Expressed protein</fullName>
    </submittedName>
</protein>
<feature type="compositionally biased region" description="Basic and acidic residues" evidence="1">
    <location>
        <begin position="14"/>
        <end position="23"/>
    </location>
</feature>
<keyword evidence="2" id="KW-0812">Transmembrane</keyword>